<name>A0ABU6X4G5_9FABA</name>
<evidence type="ECO:0000313" key="1">
    <source>
        <dbReference type="EMBL" id="MED6191833.1"/>
    </source>
</evidence>
<dbReference type="Proteomes" id="UP001341840">
    <property type="component" value="Unassembled WGS sequence"/>
</dbReference>
<dbReference type="PANTHER" id="PTHR35105">
    <property type="entry name" value="EXPRESSED PROTEIN"/>
    <property type="match status" value="1"/>
</dbReference>
<proteinExistence type="predicted"/>
<sequence>MCVQHDYTPKETTNMDGAVQTVYPRNNWSSMVLYNCGHLKNSVLTPDTINSQTIAFLHMFKWLENDEIGLVPFACNFLEGHNKVVENGAKLDRF</sequence>
<protein>
    <submittedName>
        <fullName evidence="1">Uncharacterized protein</fullName>
    </submittedName>
</protein>
<comment type="caution">
    <text evidence="1">The sequence shown here is derived from an EMBL/GenBank/DDBJ whole genome shotgun (WGS) entry which is preliminary data.</text>
</comment>
<accession>A0ABU6X4G5</accession>
<reference evidence="1 2" key="1">
    <citation type="journal article" date="2023" name="Plants (Basel)">
        <title>Bridging the Gap: Combining Genomics and Transcriptomics Approaches to Understand Stylosanthes scabra, an Orphan Legume from the Brazilian Caatinga.</title>
        <authorList>
            <person name="Ferreira-Neto J.R.C."/>
            <person name="da Silva M.D."/>
            <person name="Binneck E."/>
            <person name="de Melo N.F."/>
            <person name="da Silva R.H."/>
            <person name="de Melo A.L.T.M."/>
            <person name="Pandolfi V."/>
            <person name="Bustamante F.O."/>
            <person name="Brasileiro-Vidal A.C."/>
            <person name="Benko-Iseppon A.M."/>
        </authorList>
    </citation>
    <scope>NUCLEOTIDE SEQUENCE [LARGE SCALE GENOMIC DNA]</scope>
    <source>
        <tissue evidence="1">Leaves</tissue>
    </source>
</reference>
<gene>
    <name evidence="1" type="ORF">PIB30_004494</name>
</gene>
<dbReference type="PANTHER" id="PTHR35105:SF2">
    <property type="entry name" value="PROTEIN CDI"/>
    <property type="match status" value="1"/>
</dbReference>
<organism evidence="1 2">
    <name type="scientific">Stylosanthes scabra</name>
    <dbReference type="NCBI Taxonomy" id="79078"/>
    <lineage>
        <taxon>Eukaryota</taxon>
        <taxon>Viridiplantae</taxon>
        <taxon>Streptophyta</taxon>
        <taxon>Embryophyta</taxon>
        <taxon>Tracheophyta</taxon>
        <taxon>Spermatophyta</taxon>
        <taxon>Magnoliopsida</taxon>
        <taxon>eudicotyledons</taxon>
        <taxon>Gunneridae</taxon>
        <taxon>Pentapetalae</taxon>
        <taxon>rosids</taxon>
        <taxon>fabids</taxon>
        <taxon>Fabales</taxon>
        <taxon>Fabaceae</taxon>
        <taxon>Papilionoideae</taxon>
        <taxon>50 kb inversion clade</taxon>
        <taxon>dalbergioids sensu lato</taxon>
        <taxon>Dalbergieae</taxon>
        <taxon>Pterocarpus clade</taxon>
        <taxon>Stylosanthes</taxon>
    </lineage>
</organism>
<dbReference type="EMBL" id="JASCZI010211457">
    <property type="protein sequence ID" value="MED6191833.1"/>
    <property type="molecule type" value="Genomic_DNA"/>
</dbReference>
<keyword evidence="2" id="KW-1185">Reference proteome</keyword>
<evidence type="ECO:0000313" key="2">
    <source>
        <dbReference type="Proteomes" id="UP001341840"/>
    </source>
</evidence>